<name>A0A9D1LV34_9FIRM</name>
<sequence length="374" mass="41746">MNGRQAKRMDLSKIDKNFANSYDFDGMQFFDVNSEGFALYGLCRADGEKDFKRLPKGFAEKMDNQSVRTLYKNTSGIRVRFKTDSQRIILKCVLPAVNTLPHMPLTGTSCFDLYADGKYCNVFRPGINVNGEYADNGMGENGYASGYSFPDRAMREILIHFPLYNDVDAVYIALEASARLCPARPYANEAPVVFYGSSITQGGCASHPGNAYPAILSRRFDCDFVNLGFSGGCFAEEELAAYIAHMEKRMLVFDYDHNAPDADALQKTHERFFLWVREQCPLLPIILVSAADRSFGEQERSARRDVIYKTYSNAVQRGDRNVYFVDGATIYSAAGADFCTVDNTHPNDLGFWCMAQAIGGVMEKIFDQGGADDV</sequence>
<feature type="domain" description="SGNH hydrolase-type esterase" evidence="1">
    <location>
        <begin position="190"/>
        <end position="361"/>
    </location>
</feature>
<evidence type="ECO:0000313" key="3">
    <source>
        <dbReference type="EMBL" id="HIU48584.1"/>
    </source>
</evidence>
<evidence type="ECO:0000313" key="4">
    <source>
        <dbReference type="Proteomes" id="UP000824111"/>
    </source>
</evidence>
<dbReference type="Pfam" id="PF14606">
    <property type="entry name" value="Lipase_GDSL_3"/>
    <property type="match status" value="1"/>
</dbReference>
<dbReference type="InterPro" id="IPR032740">
    <property type="entry name" value="GxDLY"/>
</dbReference>
<dbReference type="InterPro" id="IPR013830">
    <property type="entry name" value="SGNH_hydro"/>
</dbReference>
<protein>
    <recommendedName>
        <fullName evidence="5">SGNH hydrolase-type esterase domain-containing protein</fullName>
    </recommendedName>
</protein>
<reference evidence="3" key="2">
    <citation type="journal article" date="2021" name="PeerJ">
        <title>Extensive microbial diversity within the chicken gut microbiome revealed by metagenomics and culture.</title>
        <authorList>
            <person name="Gilroy R."/>
            <person name="Ravi A."/>
            <person name="Getino M."/>
            <person name="Pursley I."/>
            <person name="Horton D.L."/>
            <person name="Alikhan N.F."/>
            <person name="Baker D."/>
            <person name="Gharbi K."/>
            <person name="Hall N."/>
            <person name="Watson M."/>
            <person name="Adriaenssens E.M."/>
            <person name="Foster-Nyarko E."/>
            <person name="Jarju S."/>
            <person name="Secka A."/>
            <person name="Antonio M."/>
            <person name="Oren A."/>
            <person name="Chaudhuri R.R."/>
            <person name="La Ragione R."/>
            <person name="Hildebrand F."/>
            <person name="Pallen M.J."/>
        </authorList>
    </citation>
    <scope>NUCLEOTIDE SEQUENCE</scope>
    <source>
        <strain evidence="3">ChiSjej4B22-9803</strain>
    </source>
</reference>
<accession>A0A9D1LV34</accession>
<dbReference type="SUPFAM" id="SSF52266">
    <property type="entry name" value="SGNH hydrolase"/>
    <property type="match status" value="1"/>
</dbReference>
<dbReference type="Gene3D" id="2.60.120.260">
    <property type="entry name" value="Galactose-binding domain-like"/>
    <property type="match status" value="1"/>
</dbReference>
<gene>
    <name evidence="3" type="ORF">IAB04_04420</name>
</gene>
<evidence type="ECO:0000259" key="1">
    <source>
        <dbReference type="Pfam" id="PF14606"/>
    </source>
</evidence>
<comment type="caution">
    <text evidence="3">The sequence shown here is derived from an EMBL/GenBank/DDBJ whole genome shotgun (WGS) entry which is preliminary data.</text>
</comment>
<dbReference type="Proteomes" id="UP000824111">
    <property type="component" value="Unassembled WGS sequence"/>
</dbReference>
<organism evidence="3 4">
    <name type="scientific">Candidatus Avimonoglobus intestinipullorum</name>
    <dbReference type="NCBI Taxonomy" id="2840699"/>
    <lineage>
        <taxon>Bacteria</taxon>
        <taxon>Bacillati</taxon>
        <taxon>Bacillota</taxon>
        <taxon>Clostridia</taxon>
        <taxon>Eubacteriales</taxon>
        <taxon>Candidatus Avimonoglobus</taxon>
    </lineage>
</organism>
<evidence type="ECO:0008006" key="5">
    <source>
        <dbReference type="Google" id="ProtNLM"/>
    </source>
</evidence>
<dbReference type="InterPro" id="IPR036514">
    <property type="entry name" value="SGNH_hydro_sf"/>
</dbReference>
<dbReference type="Pfam" id="PF14607">
    <property type="entry name" value="GxDLY"/>
    <property type="match status" value="1"/>
</dbReference>
<dbReference type="EMBL" id="DVND01000118">
    <property type="protein sequence ID" value="HIU48584.1"/>
    <property type="molecule type" value="Genomic_DNA"/>
</dbReference>
<reference evidence="3" key="1">
    <citation type="submission" date="2020-10" db="EMBL/GenBank/DDBJ databases">
        <authorList>
            <person name="Gilroy R."/>
        </authorList>
    </citation>
    <scope>NUCLEOTIDE SEQUENCE</scope>
    <source>
        <strain evidence="3">ChiSjej4B22-9803</strain>
    </source>
</reference>
<dbReference type="AlphaFoldDB" id="A0A9D1LV34"/>
<feature type="domain" description="SGNH hydrolase-type esterase N-terminal" evidence="2">
    <location>
        <begin position="27"/>
        <end position="178"/>
    </location>
</feature>
<proteinExistence type="predicted"/>
<evidence type="ECO:0000259" key="2">
    <source>
        <dbReference type="Pfam" id="PF14607"/>
    </source>
</evidence>
<dbReference type="Gene3D" id="3.40.50.1110">
    <property type="entry name" value="SGNH hydrolase"/>
    <property type="match status" value="1"/>
</dbReference>